<feature type="binding site" evidence="6">
    <location>
        <begin position="129"/>
        <end position="131"/>
    </location>
    <ligand>
        <name>NAD(+)</name>
        <dbReference type="ChEBI" id="CHEBI:57540"/>
    </ligand>
</feature>
<comment type="catalytic activity">
    <reaction evidence="8">
        <text>(S)-malate + NAD(+) = oxaloacetate + NADH + H(+)</text>
        <dbReference type="Rhea" id="RHEA:21432"/>
        <dbReference type="ChEBI" id="CHEBI:15378"/>
        <dbReference type="ChEBI" id="CHEBI:15589"/>
        <dbReference type="ChEBI" id="CHEBI:16452"/>
        <dbReference type="ChEBI" id="CHEBI:57540"/>
        <dbReference type="ChEBI" id="CHEBI:57945"/>
        <dbReference type="EC" id="1.1.1.37"/>
    </reaction>
</comment>
<dbReference type="Pfam" id="PF02866">
    <property type="entry name" value="Ldh_1_C"/>
    <property type="match status" value="1"/>
</dbReference>
<evidence type="ECO:0000313" key="12">
    <source>
        <dbReference type="Proteomes" id="UP001519460"/>
    </source>
</evidence>
<dbReference type="InterPro" id="IPR001236">
    <property type="entry name" value="Lactate/malate_DH_N"/>
</dbReference>
<dbReference type="FunFam" id="3.40.50.720:FF:000010">
    <property type="entry name" value="Malate dehydrogenase"/>
    <property type="match status" value="1"/>
</dbReference>
<dbReference type="InterPro" id="IPR022383">
    <property type="entry name" value="Lactate/malate_DH_C"/>
</dbReference>
<reference evidence="11 12" key="1">
    <citation type="journal article" date="2023" name="Sci. Data">
        <title>Genome assembly of the Korean intertidal mud-creeper Batillaria attramentaria.</title>
        <authorList>
            <person name="Patra A.K."/>
            <person name="Ho P.T."/>
            <person name="Jun S."/>
            <person name="Lee S.J."/>
            <person name="Kim Y."/>
            <person name="Won Y.J."/>
        </authorList>
    </citation>
    <scope>NUCLEOTIDE SEQUENCE [LARGE SCALE GENOMIC DNA]</scope>
    <source>
        <strain evidence="11">Wonlab-2016</strain>
    </source>
</reference>
<dbReference type="InterPro" id="IPR010945">
    <property type="entry name" value="Malate_DH_type2"/>
</dbReference>
<evidence type="ECO:0000256" key="8">
    <source>
        <dbReference type="RuleBase" id="RU003405"/>
    </source>
</evidence>
<dbReference type="PIRSF" id="PIRSF000102">
    <property type="entry name" value="Lac_mal_DH"/>
    <property type="match status" value="1"/>
</dbReference>
<dbReference type="CDD" id="cd01336">
    <property type="entry name" value="MDH_cytoplasmic_cytosolic"/>
    <property type="match status" value="1"/>
</dbReference>
<protein>
    <recommendedName>
        <fullName evidence="8">Malate dehydrogenase</fullName>
        <ecNumber evidence="8">1.1.1.37</ecNumber>
    </recommendedName>
</protein>
<feature type="binding site" evidence="6">
    <location>
        <position position="42"/>
    </location>
    <ligand>
        <name>NAD(+)</name>
        <dbReference type="ChEBI" id="CHEBI:57540"/>
    </ligand>
</feature>
<evidence type="ECO:0000256" key="1">
    <source>
        <dbReference type="ARBA" id="ARBA00009613"/>
    </source>
</evidence>
<dbReference type="SUPFAM" id="SSF56327">
    <property type="entry name" value="LDH C-terminal domain-like"/>
    <property type="match status" value="1"/>
</dbReference>
<feature type="active site" description="Proton acceptor" evidence="4">
    <location>
        <position position="187"/>
    </location>
</feature>
<dbReference type="PROSITE" id="PS00068">
    <property type="entry name" value="MDH"/>
    <property type="match status" value="1"/>
</dbReference>
<dbReference type="Gene3D" id="3.90.110.10">
    <property type="entry name" value="Lactate dehydrogenase/glycoside hydrolase, family 4, C-terminal"/>
    <property type="match status" value="1"/>
</dbReference>
<proteinExistence type="inferred from homology"/>
<feature type="binding site" evidence="5">
    <location>
        <position position="92"/>
    </location>
    <ligand>
        <name>substrate</name>
    </ligand>
</feature>
<dbReference type="SUPFAM" id="SSF51735">
    <property type="entry name" value="NAD(P)-binding Rossmann-fold domains"/>
    <property type="match status" value="1"/>
</dbReference>
<keyword evidence="8" id="KW-0816">Tricarboxylic acid cycle</keyword>
<feature type="binding site" evidence="6">
    <location>
        <position position="105"/>
    </location>
    <ligand>
        <name>NAD(+)</name>
        <dbReference type="ChEBI" id="CHEBI:57540"/>
    </ligand>
</feature>
<feature type="binding site" evidence="5">
    <location>
        <position position="162"/>
    </location>
    <ligand>
        <name>substrate</name>
    </ligand>
</feature>
<dbReference type="InterPro" id="IPR011274">
    <property type="entry name" value="Malate_DH_NAD-dep_euk"/>
</dbReference>
<dbReference type="InterPro" id="IPR001557">
    <property type="entry name" value="L-lactate/malate_DH"/>
</dbReference>
<keyword evidence="2 7" id="KW-0560">Oxidoreductase</keyword>
<dbReference type="Proteomes" id="UP001519460">
    <property type="component" value="Unassembled WGS sequence"/>
</dbReference>
<feature type="binding site" evidence="5">
    <location>
        <position position="131"/>
    </location>
    <ligand>
        <name>substrate</name>
    </ligand>
</feature>
<dbReference type="FunFam" id="3.90.110.10:FF:000002">
    <property type="entry name" value="Malate dehydrogenase"/>
    <property type="match status" value="1"/>
</dbReference>
<dbReference type="EMBL" id="JACVVK020000005">
    <property type="protein sequence ID" value="KAK7506997.1"/>
    <property type="molecule type" value="Genomic_DNA"/>
</dbReference>
<name>A0ABD0M6S2_9CAEN</name>
<keyword evidence="3 6" id="KW-0520">NAD</keyword>
<dbReference type="InterPro" id="IPR036291">
    <property type="entry name" value="NAD(P)-bd_dom_sf"/>
</dbReference>
<dbReference type="GO" id="GO:0030060">
    <property type="term" value="F:L-malate dehydrogenase (NAD+) activity"/>
    <property type="evidence" value="ECO:0007669"/>
    <property type="project" value="UniProtKB-EC"/>
</dbReference>
<evidence type="ECO:0000313" key="11">
    <source>
        <dbReference type="EMBL" id="KAK7506997.1"/>
    </source>
</evidence>
<organism evidence="11 12">
    <name type="scientific">Batillaria attramentaria</name>
    <dbReference type="NCBI Taxonomy" id="370345"/>
    <lineage>
        <taxon>Eukaryota</taxon>
        <taxon>Metazoa</taxon>
        <taxon>Spiralia</taxon>
        <taxon>Lophotrochozoa</taxon>
        <taxon>Mollusca</taxon>
        <taxon>Gastropoda</taxon>
        <taxon>Caenogastropoda</taxon>
        <taxon>Sorbeoconcha</taxon>
        <taxon>Cerithioidea</taxon>
        <taxon>Batillariidae</taxon>
        <taxon>Batillaria</taxon>
    </lineage>
</organism>
<dbReference type="PANTHER" id="PTHR23382">
    <property type="entry name" value="MALATE DEHYDROGENASE"/>
    <property type="match status" value="1"/>
</dbReference>
<comment type="caution">
    <text evidence="11">The sequence shown here is derived from an EMBL/GenBank/DDBJ whole genome shotgun (WGS) entry which is preliminary data.</text>
</comment>
<dbReference type="NCBIfam" id="NF003916">
    <property type="entry name" value="PRK05442.1"/>
    <property type="match status" value="1"/>
</dbReference>
<dbReference type="InterPro" id="IPR015955">
    <property type="entry name" value="Lactate_DH/Glyco_Ohase_4_C"/>
</dbReference>
<dbReference type="AlphaFoldDB" id="A0ABD0M6S2"/>
<evidence type="ECO:0000256" key="3">
    <source>
        <dbReference type="ARBA" id="ARBA00023027"/>
    </source>
</evidence>
<sequence length="332" mass="36255">MSEPVKVCVTGAAGQIAYSLLYSIAKGDVFGPNTPITLTLLDILPMEQVLGGVVMELMDCAFPLLKKVIPTCDEKVAFTDIDAAFLVGAMPRREGMERKDLLGANVKIFESQGKALDQYAKKTVKVVVVGNPANTNALICSKYAPSIPKENFSCLTRLDQNRAQAQIASRLGIANSDVSKVIIWGNHSSTQFPDVRHAVALVNGKKVPVPEAVKDDSYLKNEFLKTVQTRGAAVIKARKLSSAMSAAKATADHMRDWWFGTEGDNWVSMGVFSTGAYGVPEGVMYSFPVRIKNKQWTIVEGLEINDFAREKMDLTAKELIEEKTMADEVCKA</sequence>
<evidence type="ECO:0000256" key="2">
    <source>
        <dbReference type="ARBA" id="ARBA00023002"/>
    </source>
</evidence>
<feature type="binding site" evidence="5">
    <location>
        <position position="98"/>
    </location>
    <ligand>
        <name>substrate</name>
    </ligand>
</feature>
<evidence type="ECO:0000256" key="7">
    <source>
        <dbReference type="RuleBase" id="RU003369"/>
    </source>
</evidence>
<accession>A0ABD0M6S2</accession>
<dbReference type="Gene3D" id="3.40.50.720">
    <property type="entry name" value="NAD(P)-binding Rossmann-like Domain"/>
    <property type="match status" value="1"/>
</dbReference>
<evidence type="ECO:0000259" key="9">
    <source>
        <dbReference type="Pfam" id="PF00056"/>
    </source>
</evidence>
<evidence type="ECO:0000256" key="4">
    <source>
        <dbReference type="PIRSR" id="PIRSR000102-1"/>
    </source>
</evidence>
<feature type="domain" description="Lactate/malate dehydrogenase N-terminal" evidence="9">
    <location>
        <begin position="5"/>
        <end position="152"/>
    </location>
</feature>
<dbReference type="InterPro" id="IPR001252">
    <property type="entry name" value="Malate_DH_AS"/>
</dbReference>
<evidence type="ECO:0000256" key="6">
    <source>
        <dbReference type="PIRSR" id="PIRSR000102-3"/>
    </source>
</evidence>
<dbReference type="Pfam" id="PF00056">
    <property type="entry name" value="Ldh_1_N"/>
    <property type="match status" value="1"/>
</dbReference>
<dbReference type="GO" id="GO:0006099">
    <property type="term" value="P:tricarboxylic acid cycle"/>
    <property type="evidence" value="ECO:0007669"/>
    <property type="project" value="UniProtKB-KW"/>
</dbReference>
<dbReference type="NCBIfam" id="TIGR01758">
    <property type="entry name" value="MDH_euk_cyt"/>
    <property type="match status" value="1"/>
</dbReference>
<dbReference type="HAMAP" id="MF_01517">
    <property type="entry name" value="Malate_dehydrog_2"/>
    <property type="match status" value="1"/>
</dbReference>
<keyword evidence="12" id="KW-1185">Reference proteome</keyword>
<gene>
    <name evidence="11" type="ORF">BaRGS_00001848</name>
</gene>
<dbReference type="NCBIfam" id="TIGR01759">
    <property type="entry name" value="MalateDH-SF1"/>
    <property type="match status" value="1"/>
</dbReference>
<comment type="similarity">
    <text evidence="1">Belongs to the LDH/MDH superfamily. MDH type 2 family.</text>
</comment>
<feature type="domain" description="Lactate/malate dehydrogenase C-terminal" evidence="10">
    <location>
        <begin position="156"/>
        <end position="325"/>
    </location>
</feature>
<evidence type="ECO:0000259" key="10">
    <source>
        <dbReference type="Pfam" id="PF02866"/>
    </source>
</evidence>
<evidence type="ECO:0000256" key="5">
    <source>
        <dbReference type="PIRSR" id="PIRSR000102-2"/>
    </source>
</evidence>
<dbReference type="EC" id="1.1.1.37" evidence="8"/>